<keyword evidence="5" id="KW-0472">Membrane</keyword>
<dbReference type="EMBL" id="CAMXCT020001338">
    <property type="protein sequence ID" value="CAL1142541.1"/>
    <property type="molecule type" value="Genomic_DNA"/>
</dbReference>
<sequence length="2439" mass="274924">MVKVRQNLRRKLPYDFEDPVHAYPEAFDISLLLREEEMVNLILQSCPEALALEKLLQAERHLSLMARTTQPSELYENATQACEHSRSFQELQMGFGFQNKYEEMLRMGSEHLMNTWLRLGLRADTFCARLKDFNTVRLDIGSFAGDGMQGKEFNRPGGFGFHMRETQAALASEKDPHGSGAPHGAVIGESHSTSPQGTGLTEMAEIARVVASAANAAAEAARAAAPADRDQEVSQWRDWYWSLRQYLLVVDGKYEDDLNYVERAGIEEVALRQLLQNCQPCARNRTMAMLQSLMAYPAFSMKSSIVAQVVRLKESFSQFEKMGGKMTDEMKAAVLLKCISGKDLKGKGKNQNLQGQWAPSPTTSWTSTSKSSGKGDQKPSVDKNKGQSKGKDENIPDSDLDIDKVNITIDSGADAPVFPSFMIHCGRDHSGQAVALQDAQGRQIPVLGQKAISVLLQDANGTEIELKDDVIFSHEISQPMLSYGRLMNAGWSICAQKRCLKNGNYEIPLEFQNNSLVVKGHVRNAIDGFAQYQNPLFVPNIDYRVDWFRTTLIKKNQAWVKVESCERVSGMLDPEPYIDEIAGRTNVVTFLTDGFEDVETMGSKVEGGMARAEFEALEREFRRSNNMFPEHLLMEFLEMESREIYNLKVVDKFKTIHFNFKFRKKELELMMAQAAIAQAEGVVERHPNAQRLVKPPEPHEQEHHALTHTPYSPWCSSCLKHRARPDQHRRSGEAHDMPIPVSSMDFAVTKKKEGLDPHPEGAADDKGALWLVLTDSHTGYLGVVPIQSKGQLNYMTHEVLSFVRAHHSPDPQDHRHLKTGCLRAGWIGVSMQACFVELGWSTCSMVFESFSSGQIASSHEATHGKRYTGKTACFAEPVYAYCKGHGVERRFADEEANAVMAYARSREGRLEAPRELKEAKEESSAKRSKHTESVLRRIAMSERRLVEVTVGDESFYHLDKAIGQEYLNAFENESFEVEEKTVLQVNKMEKLWSDDPLTRRPPDPEPEVDQLAAEVELQRLQDMGVIEPLAVEDVGLGLLTTRIVYDWRIKGWKNPKNGETKRGQVLRLLPSIYLMLLGVDGVPREELQIGALDVKDAFLMANQEEPVQIRTKNGRYKVNKNLPDQRLAAKAWYDYLVSFLKKRGVEFSKENPCLGRRAGKLFLLLRVDDIMICGCKDGVQKLIAELKKEFVISYKIAQFPGDEFEFQKRTYRLCDDGMDIMPGRFAETMIKLFEEKYGPVKCQQDEASLYRSLVGSGIYLSQERIERGHVIKQLASGMSSPTCEHLQVMKCLIGYLKTTEGNYNHLELPNYGKGIHMTPNGSLNLSLTLIGSKQKGSGRLRHVSGKLLWIQDQTSPKTLEGKQISTLLNIGDVGRKPLAKARLHALMFWCKIYDKDGNQVGEAEANRVKETSLNKAKIMWVAQLLQKVVIFGDYFFLSTLFLLLFVAVLVGFFIVYKAYRSLQQELRQALAELRLRQDRMMENQSDLINEIGMHHIHITKMHVALIRLGGYVQFEQPITEQDWGNWHYIEHGNRVEDDRVCRRCLRSLRVCSERRQRYMDSTLSECSDLDEWMALHHGEPGSGLSLAGDASRSADDSPGDNEGGEESNPTNDDVSPVASEKNTVVSECMKDEYLEWPSCDFSASHDKAQLSAMQWISDWAQRQARAIANGYDCLAAWCSRQIELHRMYSRVGEVGFHPECRIPRIQAESRSGELLQGCYVEGMWKDLPEDLHRVDNPSVSVSTRPSNPSAHWVPRGYTTKFASSLNSVLGAAGCDAPFLAYHPFPMAPLTACKYCAVASLMNLQKGDELFELGGGCGIGAAWLATSFGVKVTMVDLMQQHVDGAKKLADEVGIEMTLRQGDVAELDAYPDESFDVLIENGAMTFLGSAAAMCTIFRRHLLRMLRPQGVMWVGGLNNPFLPELYVIGPERWAQCFQPFKDEQILSYVIFSEMLTFGVAESWDDRELSMLLKKRTSTSAASSPAEIIESGTNDAIRMYGCTADVSFPPLPSLALEVLERELPEVKWRDFLRSSFVTGASFWLCAKERLKRMSLATRVGSLWTILDFVANLETRHLEHFFNTKFEPRSNQSDKEQWVDEMIVPTGVDAVLDDLELRLEEEVGLPASHSDPWHILRYEPGYRAHFKHTDCEAEDLVPNDRYITVLIWLSDCWNSTLPCQPFNASGAGHIDGDFADGATVFPHYGLHMRMPRGGLVLYNSLPEGRCDKSSEHFAASLDAAAPAKLVLTKWFYVSPTEPNMPEVPASVCNGHPPAQCKHFFTPAEGMGAQRVQQAVAQLQWRVGELGELVGDDLEQVQAMMSSEVQELRDALEQQVGGRSLGQSPHWHSMMDTWARRVTTLDTRLNSMNGWATRRLIYLLPPLRCVVLQLHYFALLCKTSLHFERARVLLSLSLFFWVLLRSLHLYMLLGVRFDFGRQGLSTARL</sequence>
<keyword evidence="2" id="KW-0408">Iron</keyword>
<evidence type="ECO:0000313" key="7">
    <source>
        <dbReference type="EMBL" id="CAI3989166.1"/>
    </source>
</evidence>
<feature type="region of interest" description="Disordered" evidence="4">
    <location>
        <begin position="910"/>
        <end position="931"/>
    </location>
</feature>
<feature type="transmembrane region" description="Helical" evidence="5">
    <location>
        <begin position="1434"/>
        <end position="1456"/>
    </location>
</feature>
<dbReference type="InterPro" id="IPR045054">
    <property type="entry name" value="P4HA-like"/>
</dbReference>
<comment type="caution">
    <text evidence="7">The sequence shown here is derived from an EMBL/GenBank/DDBJ whole genome shotgun (WGS) entry which is preliminary data.</text>
</comment>
<dbReference type="PANTHER" id="PTHR10869:SF246">
    <property type="entry name" value="TRANSMEMBRANE PROLYL 4-HYDROXYLASE"/>
    <property type="match status" value="1"/>
</dbReference>
<dbReference type="CDD" id="cd02440">
    <property type="entry name" value="AdoMet_MTases"/>
    <property type="match status" value="1"/>
</dbReference>
<feature type="transmembrane region" description="Helical" evidence="5">
    <location>
        <begin position="2402"/>
        <end position="2423"/>
    </location>
</feature>
<feature type="compositionally biased region" description="Basic and acidic residues" evidence="4">
    <location>
        <begin position="373"/>
        <end position="394"/>
    </location>
</feature>
<evidence type="ECO:0000256" key="2">
    <source>
        <dbReference type="ARBA" id="ARBA00023004"/>
    </source>
</evidence>
<evidence type="ECO:0000256" key="4">
    <source>
        <dbReference type="SAM" id="MobiDB-lite"/>
    </source>
</evidence>
<reference evidence="8 9" key="2">
    <citation type="submission" date="2024-05" db="EMBL/GenBank/DDBJ databases">
        <authorList>
            <person name="Chen Y."/>
            <person name="Shah S."/>
            <person name="Dougan E. K."/>
            <person name="Thang M."/>
            <person name="Chan C."/>
        </authorList>
    </citation>
    <scope>NUCLEOTIDE SEQUENCE [LARGE SCALE GENOMIC DNA]</scope>
</reference>
<gene>
    <name evidence="7" type="ORF">C1SCF055_LOCUS16259</name>
</gene>
<evidence type="ECO:0000313" key="9">
    <source>
        <dbReference type="Proteomes" id="UP001152797"/>
    </source>
</evidence>
<keyword evidence="3" id="KW-0175">Coiled coil</keyword>
<evidence type="ECO:0000259" key="6">
    <source>
        <dbReference type="Pfam" id="PF13649"/>
    </source>
</evidence>
<dbReference type="Gene3D" id="2.60.120.620">
    <property type="entry name" value="q2cbj1_9rhob like domain"/>
    <property type="match status" value="1"/>
</dbReference>
<feature type="compositionally biased region" description="Low complexity" evidence="4">
    <location>
        <begin position="359"/>
        <end position="372"/>
    </location>
</feature>
<evidence type="ECO:0000256" key="1">
    <source>
        <dbReference type="ARBA" id="ARBA00022723"/>
    </source>
</evidence>
<evidence type="ECO:0000256" key="3">
    <source>
        <dbReference type="SAM" id="Coils"/>
    </source>
</evidence>
<feature type="region of interest" description="Disordered" evidence="4">
    <location>
        <begin position="347"/>
        <end position="399"/>
    </location>
</feature>
<name>A0A9P1FUZ7_9DINO</name>
<dbReference type="EMBL" id="CAMXCT010001338">
    <property type="protein sequence ID" value="CAI3989166.1"/>
    <property type="molecule type" value="Genomic_DNA"/>
</dbReference>
<keyword evidence="1" id="KW-0479">Metal-binding</keyword>
<keyword evidence="9" id="KW-1185">Reference proteome</keyword>
<protein>
    <submittedName>
        <fullName evidence="8">Retrovirus-related Pol polyprotein from transposon TNT 1-94</fullName>
    </submittedName>
</protein>
<dbReference type="PANTHER" id="PTHR10869">
    <property type="entry name" value="PROLYL 4-HYDROXYLASE ALPHA SUBUNIT"/>
    <property type="match status" value="1"/>
</dbReference>
<dbReference type="OrthoDB" id="540004at2759"/>
<proteinExistence type="predicted"/>
<dbReference type="SUPFAM" id="SSF53335">
    <property type="entry name" value="S-adenosyl-L-methionine-dependent methyltransferases"/>
    <property type="match status" value="1"/>
</dbReference>
<dbReference type="Gene3D" id="3.40.50.150">
    <property type="entry name" value="Vaccinia Virus protein VP39"/>
    <property type="match status" value="1"/>
</dbReference>
<dbReference type="InterPro" id="IPR029063">
    <property type="entry name" value="SAM-dependent_MTases_sf"/>
</dbReference>
<accession>A0A9P1FUZ7</accession>
<dbReference type="Proteomes" id="UP001152797">
    <property type="component" value="Unassembled WGS sequence"/>
</dbReference>
<reference evidence="7" key="1">
    <citation type="submission" date="2022-10" db="EMBL/GenBank/DDBJ databases">
        <authorList>
            <person name="Chen Y."/>
            <person name="Dougan E. K."/>
            <person name="Chan C."/>
            <person name="Rhodes N."/>
            <person name="Thang M."/>
        </authorList>
    </citation>
    <scope>NUCLEOTIDE SEQUENCE</scope>
</reference>
<feature type="coiled-coil region" evidence="3">
    <location>
        <begin position="1456"/>
        <end position="1483"/>
    </location>
</feature>
<dbReference type="EMBL" id="CAMXCT030001338">
    <property type="protein sequence ID" value="CAL4776478.1"/>
    <property type="molecule type" value="Genomic_DNA"/>
</dbReference>
<dbReference type="Pfam" id="PF13649">
    <property type="entry name" value="Methyltransf_25"/>
    <property type="match status" value="1"/>
</dbReference>
<keyword evidence="5" id="KW-1133">Transmembrane helix</keyword>
<organism evidence="7">
    <name type="scientific">Cladocopium goreaui</name>
    <dbReference type="NCBI Taxonomy" id="2562237"/>
    <lineage>
        <taxon>Eukaryota</taxon>
        <taxon>Sar</taxon>
        <taxon>Alveolata</taxon>
        <taxon>Dinophyceae</taxon>
        <taxon>Suessiales</taxon>
        <taxon>Symbiodiniaceae</taxon>
        <taxon>Cladocopium</taxon>
    </lineage>
</organism>
<dbReference type="InterPro" id="IPR041698">
    <property type="entry name" value="Methyltransf_25"/>
</dbReference>
<evidence type="ECO:0000256" key="5">
    <source>
        <dbReference type="SAM" id="Phobius"/>
    </source>
</evidence>
<dbReference type="GO" id="GO:0046872">
    <property type="term" value="F:metal ion binding"/>
    <property type="evidence" value="ECO:0007669"/>
    <property type="project" value="UniProtKB-KW"/>
</dbReference>
<keyword evidence="5" id="KW-0812">Transmembrane</keyword>
<evidence type="ECO:0000313" key="8">
    <source>
        <dbReference type="EMBL" id="CAL4776478.1"/>
    </source>
</evidence>
<dbReference type="GO" id="GO:0004656">
    <property type="term" value="F:procollagen-proline 4-dioxygenase activity"/>
    <property type="evidence" value="ECO:0007669"/>
    <property type="project" value="TreeGrafter"/>
</dbReference>
<dbReference type="GO" id="GO:0005783">
    <property type="term" value="C:endoplasmic reticulum"/>
    <property type="evidence" value="ECO:0007669"/>
    <property type="project" value="TreeGrafter"/>
</dbReference>
<feature type="region of interest" description="Disordered" evidence="4">
    <location>
        <begin position="1583"/>
        <end position="1621"/>
    </location>
</feature>
<feature type="domain" description="Methyltransferase" evidence="6">
    <location>
        <begin position="1811"/>
        <end position="1907"/>
    </location>
</feature>